<organism evidence="2 3">
    <name type="scientific">Sphingobium chlorophenolicum</name>
    <dbReference type="NCBI Taxonomy" id="46429"/>
    <lineage>
        <taxon>Bacteria</taxon>
        <taxon>Pseudomonadati</taxon>
        <taxon>Pseudomonadota</taxon>
        <taxon>Alphaproteobacteria</taxon>
        <taxon>Sphingomonadales</taxon>
        <taxon>Sphingomonadaceae</taxon>
        <taxon>Sphingobium</taxon>
    </lineage>
</organism>
<proteinExistence type="predicted"/>
<dbReference type="RefSeq" id="WP_156028643.1">
    <property type="nucleotide sequence ID" value="NZ_JFHR01000024.1"/>
</dbReference>
<dbReference type="OrthoDB" id="8215052at2"/>
<dbReference type="PATRIC" id="fig|46429.4.peg.2369"/>
<dbReference type="EMBL" id="JFHR01000024">
    <property type="protein sequence ID" value="KEQ53385.1"/>
    <property type="molecule type" value="Genomic_DNA"/>
</dbReference>
<comment type="caution">
    <text evidence="2">The sequence shown here is derived from an EMBL/GenBank/DDBJ whole genome shotgun (WGS) entry which is preliminary data.</text>
</comment>
<evidence type="ECO:0000256" key="1">
    <source>
        <dbReference type="SAM" id="MobiDB-lite"/>
    </source>
</evidence>
<evidence type="ECO:0008006" key="4">
    <source>
        <dbReference type="Google" id="ProtNLM"/>
    </source>
</evidence>
<feature type="region of interest" description="Disordered" evidence="1">
    <location>
        <begin position="1"/>
        <end position="24"/>
    </location>
</feature>
<accession>A0A081RDW2</accession>
<sequence>MTNESRHPGEGAAARNVVLGSDDTSPAISKTQAIERLSNIPDEMKTYRSWVCWKYQLVFSEKPKKIPLNPSTGSFASHSDQTSWGTFEQAVDAFRDQECDGIGFVLSEADPYTFIDLDDCGDDAEAIAVRERIMATFNSYTERSPSGRGFHIIVRGNVPAGRRRGKVEVYSSQRFMTMTGDVV</sequence>
<gene>
    <name evidence="2" type="ORF">BV95_02393</name>
</gene>
<evidence type="ECO:0000313" key="3">
    <source>
        <dbReference type="Proteomes" id="UP000028411"/>
    </source>
</evidence>
<name>A0A081RDW2_SPHCR</name>
<dbReference type="Proteomes" id="UP000028411">
    <property type="component" value="Unassembled WGS sequence"/>
</dbReference>
<evidence type="ECO:0000313" key="2">
    <source>
        <dbReference type="EMBL" id="KEQ53385.1"/>
    </source>
</evidence>
<dbReference type="AlphaFoldDB" id="A0A081RDW2"/>
<reference evidence="2 3" key="1">
    <citation type="submission" date="2014-02" db="EMBL/GenBank/DDBJ databases">
        <title>Whole genome sequence of Sphingobium chlorophenolicum NBRC 16172.</title>
        <authorList>
            <person name="Gan H.M."/>
            <person name="Gan H.Y."/>
            <person name="Chew T.H."/>
            <person name="Savka M.A."/>
        </authorList>
    </citation>
    <scope>NUCLEOTIDE SEQUENCE [LARGE SCALE GENOMIC DNA]</scope>
    <source>
        <strain evidence="2 3">NBRC 16172</strain>
    </source>
</reference>
<dbReference type="eggNOG" id="COG4983">
    <property type="taxonomic scope" value="Bacteria"/>
</dbReference>
<protein>
    <recommendedName>
        <fullName evidence="4">DNA primase</fullName>
    </recommendedName>
</protein>